<dbReference type="SUPFAM" id="SSF51905">
    <property type="entry name" value="FAD/NAD(P)-binding domain"/>
    <property type="match status" value="1"/>
</dbReference>
<dbReference type="Pfam" id="PF01266">
    <property type="entry name" value="DAO"/>
    <property type="match status" value="1"/>
</dbReference>
<evidence type="ECO:0000313" key="3">
    <source>
        <dbReference type="Proteomes" id="UP000306552"/>
    </source>
</evidence>
<dbReference type="OrthoDB" id="1491488at2"/>
<dbReference type="InterPro" id="IPR006076">
    <property type="entry name" value="FAD-dep_OxRdtase"/>
</dbReference>
<comment type="caution">
    <text evidence="2">The sequence shown here is derived from an EMBL/GenBank/DDBJ whole genome shotgun (WGS) entry which is preliminary data.</text>
</comment>
<dbReference type="InterPro" id="IPR036188">
    <property type="entry name" value="FAD/NAD-bd_sf"/>
</dbReference>
<gene>
    <name evidence="2" type="ORF">FCN74_11680</name>
</gene>
<dbReference type="RefSeq" id="WP_138932790.1">
    <property type="nucleotide sequence ID" value="NZ_SWMU01000006.1"/>
</dbReference>
<proteinExistence type="predicted"/>
<keyword evidence="3" id="KW-1185">Reference proteome</keyword>
<dbReference type="EMBL" id="SWMU01000006">
    <property type="protein sequence ID" value="TKS55419.1"/>
    <property type="molecule type" value="Genomic_DNA"/>
</dbReference>
<evidence type="ECO:0000313" key="2">
    <source>
        <dbReference type="EMBL" id="TKS55419.1"/>
    </source>
</evidence>
<dbReference type="Gene3D" id="3.50.50.60">
    <property type="entry name" value="FAD/NAD(P)-binding domain"/>
    <property type="match status" value="1"/>
</dbReference>
<evidence type="ECO:0000259" key="1">
    <source>
        <dbReference type="Pfam" id="PF01266"/>
    </source>
</evidence>
<feature type="domain" description="FAD dependent oxidoreductase" evidence="1">
    <location>
        <begin position="16"/>
        <end position="368"/>
    </location>
</feature>
<name>A0A4U5TNB5_9FLAO</name>
<dbReference type="AlphaFoldDB" id="A0A4U5TNB5"/>
<dbReference type="GO" id="GO:0005737">
    <property type="term" value="C:cytoplasm"/>
    <property type="evidence" value="ECO:0007669"/>
    <property type="project" value="TreeGrafter"/>
</dbReference>
<accession>A0A4U5TNB5</accession>
<dbReference type="Gene3D" id="3.30.9.10">
    <property type="entry name" value="D-Amino Acid Oxidase, subunit A, domain 2"/>
    <property type="match status" value="1"/>
</dbReference>
<dbReference type="PANTHER" id="PTHR13847:SF281">
    <property type="entry name" value="FAD DEPENDENT OXIDOREDUCTASE DOMAIN-CONTAINING PROTEIN"/>
    <property type="match status" value="1"/>
</dbReference>
<organism evidence="2 3">
    <name type="scientific">Mesohalobacter halotolerans</name>
    <dbReference type="NCBI Taxonomy" id="1883405"/>
    <lineage>
        <taxon>Bacteria</taxon>
        <taxon>Pseudomonadati</taxon>
        <taxon>Bacteroidota</taxon>
        <taxon>Flavobacteriia</taxon>
        <taxon>Flavobacteriales</taxon>
        <taxon>Flavobacteriaceae</taxon>
        <taxon>Mesohalobacter</taxon>
    </lineage>
</organism>
<protein>
    <submittedName>
        <fullName evidence="2">FAD-binding oxidoreductase</fullName>
    </submittedName>
</protein>
<sequence length="372" mass="42014">MNLSYWEKKIWFDNVDFCIVGSGIVGVNCALELRRQHPKAKILILERGVLPQGASTKNAGFACFGSLSELLSDLKTHSEEDLFDLVQQRYEGLKLLRNTLGDRAIKYQQNAGFEVFLNHNQDLLETCKSQMEKINKWLKPIFKDKVFKIQKQTFGFKNCLSEIIVNPFEGQIDTGSMMKNLISKALKQDITIMNGLNVDSFSDNGNLVQIRISNFEFTAKQLFIATNGFANSLLKLKVKPARNQVLITKPVKALNIKGTFHLDEGYYYFRNIDQRILLGGGRHLDKIKETIDNFRLTQTIQKKLQELLSTVILPDQSFEIEHQWSGILGVGNQKKPILKKVSPLVFCAVRLGGMGVAIGSQMGKNLANILKS</sequence>
<dbReference type="Proteomes" id="UP000306552">
    <property type="component" value="Unassembled WGS sequence"/>
</dbReference>
<dbReference type="PANTHER" id="PTHR13847">
    <property type="entry name" value="SARCOSINE DEHYDROGENASE-RELATED"/>
    <property type="match status" value="1"/>
</dbReference>
<reference evidence="2 3" key="1">
    <citation type="submission" date="2019-04" db="EMBL/GenBank/DDBJ databases">
        <title>Psychroflexus halotolerans sp. nov., isolated from a marine solar saltern.</title>
        <authorList>
            <person name="Feng X."/>
        </authorList>
    </citation>
    <scope>NUCLEOTIDE SEQUENCE [LARGE SCALE GENOMIC DNA]</scope>
    <source>
        <strain evidence="2 3">WDS2C27</strain>
    </source>
</reference>